<feature type="compositionally biased region" description="Pro residues" evidence="1">
    <location>
        <begin position="178"/>
        <end position="198"/>
    </location>
</feature>
<proteinExistence type="predicted"/>
<reference evidence="2 3" key="1">
    <citation type="journal article" date="2016" name="Mol. Biol. Evol.">
        <title>Comparative Genomics of Early-Diverging Mushroom-Forming Fungi Provides Insights into the Origins of Lignocellulose Decay Capabilities.</title>
        <authorList>
            <person name="Nagy L.G."/>
            <person name="Riley R."/>
            <person name="Tritt A."/>
            <person name="Adam C."/>
            <person name="Daum C."/>
            <person name="Floudas D."/>
            <person name="Sun H."/>
            <person name="Yadav J.S."/>
            <person name="Pangilinan J."/>
            <person name="Larsson K.H."/>
            <person name="Matsuura K."/>
            <person name="Barry K."/>
            <person name="Labutti K."/>
            <person name="Kuo R."/>
            <person name="Ohm R.A."/>
            <person name="Bhattacharya S.S."/>
            <person name="Shirouzu T."/>
            <person name="Yoshinaga Y."/>
            <person name="Martin F.M."/>
            <person name="Grigoriev I.V."/>
            <person name="Hibbett D.S."/>
        </authorList>
    </citation>
    <scope>NUCLEOTIDE SEQUENCE [LARGE SCALE GENOMIC DNA]</scope>
    <source>
        <strain evidence="2 3">CBS 109695</strain>
    </source>
</reference>
<feature type="region of interest" description="Disordered" evidence="1">
    <location>
        <begin position="177"/>
        <end position="198"/>
    </location>
</feature>
<keyword evidence="3" id="KW-1185">Reference proteome</keyword>
<protein>
    <submittedName>
        <fullName evidence="2">Uncharacterized protein</fullName>
    </submittedName>
</protein>
<name>A0A166J381_9AGAM</name>
<evidence type="ECO:0000313" key="3">
    <source>
        <dbReference type="Proteomes" id="UP000076532"/>
    </source>
</evidence>
<organism evidence="2 3">
    <name type="scientific">Athelia psychrophila</name>
    <dbReference type="NCBI Taxonomy" id="1759441"/>
    <lineage>
        <taxon>Eukaryota</taxon>
        <taxon>Fungi</taxon>
        <taxon>Dikarya</taxon>
        <taxon>Basidiomycota</taxon>
        <taxon>Agaricomycotina</taxon>
        <taxon>Agaricomycetes</taxon>
        <taxon>Agaricomycetidae</taxon>
        <taxon>Atheliales</taxon>
        <taxon>Atheliaceae</taxon>
        <taxon>Athelia</taxon>
    </lineage>
</organism>
<gene>
    <name evidence="2" type="ORF">FIBSPDRAFT_539604</name>
</gene>
<feature type="region of interest" description="Disordered" evidence="1">
    <location>
        <begin position="118"/>
        <end position="138"/>
    </location>
</feature>
<dbReference type="Proteomes" id="UP000076532">
    <property type="component" value="Unassembled WGS sequence"/>
</dbReference>
<sequence length="198" mass="21898">MLLPRIGHESLCPASRICSTSLLLSCLHPAPFFHFVRHAAESHYPLSISFGVLDDLLGQPLGYTRSVSLFAPPLRYSFPACFDRVFPPFRQLYPLSRLLQGIINCLRFPREARNPLAASGPRFSPASSRHPRNDHRCRGDTIDMILPISSVSRGAAGVTLDALHFIRCALRGMFRAPRPTPSTLPRPPPDCSAPMPST</sequence>
<dbReference type="AlphaFoldDB" id="A0A166J381"/>
<evidence type="ECO:0000313" key="2">
    <source>
        <dbReference type="EMBL" id="KZP20451.1"/>
    </source>
</evidence>
<evidence type="ECO:0000256" key="1">
    <source>
        <dbReference type="SAM" id="MobiDB-lite"/>
    </source>
</evidence>
<accession>A0A166J381</accession>
<dbReference type="EMBL" id="KV417555">
    <property type="protein sequence ID" value="KZP20451.1"/>
    <property type="molecule type" value="Genomic_DNA"/>
</dbReference>